<dbReference type="SUPFAM" id="SSF49299">
    <property type="entry name" value="PKD domain"/>
    <property type="match status" value="1"/>
</dbReference>
<evidence type="ECO:0000313" key="14">
    <source>
        <dbReference type="EMBL" id="RCS58337.1"/>
    </source>
</evidence>
<dbReference type="Gene3D" id="2.60.40.10">
    <property type="entry name" value="Immunoglobulins"/>
    <property type="match status" value="2"/>
</dbReference>
<dbReference type="RefSeq" id="WP_114402419.1">
    <property type="nucleotide sequence ID" value="NZ_QPGB01000002.1"/>
</dbReference>
<dbReference type="InterPro" id="IPR034176">
    <property type="entry name" value="Peptidases_S8_13"/>
</dbReference>
<dbReference type="InterPro" id="IPR036852">
    <property type="entry name" value="Peptidase_S8/S53_dom_sf"/>
</dbReference>
<dbReference type="SUPFAM" id="SSF49313">
    <property type="entry name" value="Cadherin-like"/>
    <property type="match status" value="1"/>
</dbReference>
<dbReference type="InterPro" id="IPR000209">
    <property type="entry name" value="Peptidase_S8/S53_dom"/>
</dbReference>
<protein>
    <submittedName>
        <fullName evidence="14">Peptidase S8</fullName>
    </submittedName>
</protein>
<feature type="signal peptide" evidence="12">
    <location>
        <begin position="1"/>
        <end position="26"/>
    </location>
</feature>
<evidence type="ECO:0000256" key="4">
    <source>
        <dbReference type="ARBA" id="ARBA00022670"/>
    </source>
</evidence>
<dbReference type="OrthoDB" id="9790784at2"/>
<dbReference type="GO" id="GO:0005509">
    <property type="term" value="F:calcium ion binding"/>
    <property type="evidence" value="ECO:0007669"/>
    <property type="project" value="InterPro"/>
</dbReference>
<evidence type="ECO:0000256" key="6">
    <source>
        <dbReference type="ARBA" id="ARBA00022801"/>
    </source>
</evidence>
<dbReference type="Gene3D" id="3.40.50.200">
    <property type="entry name" value="Peptidase S8/S53 domain"/>
    <property type="match status" value="1"/>
</dbReference>
<keyword evidence="4 9" id="KW-0645">Protease</keyword>
<dbReference type="PANTHER" id="PTHR43806">
    <property type="entry name" value="PEPTIDASE S8"/>
    <property type="match status" value="1"/>
</dbReference>
<evidence type="ECO:0000256" key="7">
    <source>
        <dbReference type="ARBA" id="ARBA00022825"/>
    </source>
</evidence>
<accession>A0A368L446</accession>
<keyword evidence="5 12" id="KW-0732">Signal</keyword>
<dbReference type="CDD" id="cd07496">
    <property type="entry name" value="Peptidases_S8_13"/>
    <property type="match status" value="1"/>
</dbReference>
<dbReference type="Proteomes" id="UP000252357">
    <property type="component" value="Unassembled WGS sequence"/>
</dbReference>
<dbReference type="FunFam" id="3.40.50.200:FF:000022">
    <property type="entry name" value="Extracellular protease"/>
    <property type="match status" value="1"/>
</dbReference>
<dbReference type="Pfam" id="PF00082">
    <property type="entry name" value="Peptidase_S8"/>
    <property type="match status" value="1"/>
</dbReference>
<dbReference type="EMBL" id="QPGB01000002">
    <property type="protein sequence ID" value="RCS58337.1"/>
    <property type="molecule type" value="Genomic_DNA"/>
</dbReference>
<reference evidence="14 15" key="1">
    <citation type="journal article" date="2018" name="Int. J. Syst. Evol. Microbiol.">
        <title>Parvibium lacunae gen. nov., sp. nov., a new member of the family Alcaligenaceae isolated from a freshwater pond.</title>
        <authorList>
            <person name="Chen W.M."/>
            <person name="Xie P.B."/>
            <person name="Hsu M.Y."/>
            <person name="Sheu S.Y."/>
        </authorList>
    </citation>
    <scope>NUCLEOTIDE SEQUENCE [LARGE SCALE GENOMIC DNA]</scope>
    <source>
        <strain evidence="14 15">KMB9</strain>
    </source>
</reference>
<dbReference type="PANTHER" id="PTHR43806:SF11">
    <property type="entry name" value="CEREVISIN-RELATED"/>
    <property type="match status" value="1"/>
</dbReference>
<dbReference type="InterPro" id="IPR015500">
    <property type="entry name" value="Peptidase_S8_subtilisin-rel"/>
</dbReference>
<feature type="active site" description="Charge relay system" evidence="9">
    <location>
        <position position="435"/>
    </location>
</feature>
<feature type="domain" description="PKD" evidence="13">
    <location>
        <begin position="522"/>
        <end position="599"/>
    </location>
</feature>
<dbReference type="InterPro" id="IPR023827">
    <property type="entry name" value="Peptidase_S8_Asp-AS"/>
</dbReference>
<dbReference type="GO" id="GO:0005576">
    <property type="term" value="C:extracellular region"/>
    <property type="evidence" value="ECO:0007669"/>
    <property type="project" value="UniProtKB-SubCell"/>
</dbReference>
<dbReference type="InterPro" id="IPR015919">
    <property type="entry name" value="Cadherin-like_sf"/>
</dbReference>
<dbReference type="Pfam" id="PF05345">
    <property type="entry name" value="He_PIG"/>
    <property type="match status" value="1"/>
</dbReference>
<dbReference type="SUPFAM" id="SSF52743">
    <property type="entry name" value="Subtilisin-like"/>
    <property type="match status" value="1"/>
</dbReference>
<feature type="active site" description="Charge relay system" evidence="9">
    <location>
        <position position="190"/>
    </location>
</feature>
<evidence type="ECO:0000256" key="10">
    <source>
        <dbReference type="RuleBase" id="RU003355"/>
    </source>
</evidence>
<dbReference type="PROSITE" id="PS00136">
    <property type="entry name" value="SUBTILASE_ASP"/>
    <property type="match status" value="1"/>
</dbReference>
<keyword evidence="15" id="KW-1185">Reference proteome</keyword>
<evidence type="ECO:0000256" key="9">
    <source>
        <dbReference type="PROSITE-ProRule" id="PRU01240"/>
    </source>
</evidence>
<dbReference type="GO" id="GO:0016020">
    <property type="term" value="C:membrane"/>
    <property type="evidence" value="ECO:0007669"/>
    <property type="project" value="InterPro"/>
</dbReference>
<keyword evidence="8" id="KW-0865">Zymogen</keyword>
<dbReference type="InterPro" id="IPR050131">
    <property type="entry name" value="Peptidase_S8_subtilisin-like"/>
</dbReference>
<proteinExistence type="inferred from homology"/>
<keyword evidence="11" id="KW-0812">Transmembrane</keyword>
<sequence>MTKRLKWQAGLLVMAVGLASMTQLFANPARVARAADLTAQGKVNLASEGPEAAGLIVKLKSVSTQAVASRQVSPAAMNALLSTAGIALNFERDMAAGAMVFGNSKTTLSYSDWVAAASRLAQLPEVEYAVPNLIARPTYTPADAAYATNQWHYFAPTASFSGNTTVGGANLPTAWDISLGSTSVVVAVLDTGIRPHAGLVANTLAGYDFITSTATANDGDGRDNNPADPGDWITAGESAAGTFAGCTVTNSSWHGTHVAGTIAEVANTTGGIGVAPNVKILPVRVLGKCGGTFADIIDGMYWAAGFSVAGVPANSNPAQVLNMSLGGSSTTCDAAMQAAVTAIVNSGRVIAVAAGNDGNTVKTPATCNGVIAVTAHAINGDNASYANYGTTVKISGPGGGNGSNILGPGFRVYSTLDSGTTNPVGDTYGNYQGTSMATPHVAGVAALIKSVLPNASPAQVLSLLQSNARPHPAGTFCAPGGANANNCGSGLLDASASLTQANSLTPPPTASAGGNQVVAPGGTVTLSAAASAGNAGKTISSYQWTQTSGTAVTLSSTTAASPTFTAPGTGTYGFRVTVTDSYGFTAQATTSVRVNSAPSPAATATQTVNVGNTLSFTVSATDVDGDTVTYVDTAKPAGSVFNTTTGAFSWNTTGVTAGSYTLSYYATDGTANSATQTVNITVNPAGTPAPSAGGGSSGGGGGSLSWETLLAMLVLAAMVRFMIRRYRAE</sequence>
<evidence type="ECO:0000313" key="15">
    <source>
        <dbReference type="Proteomes" id="UP000252357"/>
    </source>
</evidence>
<feature type="chain" id="PRO_5016867834" evidence="12">
    <location>
        <begin position="27"/>
        <end position="729"/>
    </location>
</feature>
<evidence type="ECO:0000256" key="3">
    <source>
        <dbReference type="ARBA" id="ARBA00022525"/>
    </source>
</evidence>
<evidence type="ECO:0000256" key="2">
    <source>
        <dbReference type="ARBA" id="ARBA00011073"/>
    </source>
</evidence>
<gene>
    <name evidence="14" type="ORF">DU000_05820</name>
</gene>
<comment type="caution">
    <text evidence="14">The sequence shown here is derived from an EMBL/GenBank/DDBJ whole genome shotgun (WGS) entry which is preliminary data.</text>
</comment>
<dbReference type="InterPro" id="IPR035986">
    <property type="entry name" value="PKD_dom_sf"/>
</dbReference>
<name>A0A368L446_9BURK</name>
<dbReference type="GO" id="GO:0006508">
    <property type="term" value="P:proteolysis"/>
    <property type="evidence" value="ECO:0007669"/>
    <property type="project" value="UniProtKB-KW"/>
</dbReference>
<evidence type="ECO:0000256" key="11">
    <source>
        <dbReference type="SAM" id="Phobius"/>
    </source>
</evidence>
<dbReference type="Pfam" id="PF22352">
    <property type="entry name" value="K319L-like_PKD"/>
    <property type="match status" value="1"/>
</dbReference>
<dbReference type="PROSITE" id="PS00138">
    <property type="entry name" value="SUBTILASE_SER"/>
    <property type="match status" value="1"/>
</dbReference>
<keyword evidence="11" id="KW-0472">Membrane</keyword>
<feature type="active site" description="Charge relay system" evidence="9">
    <location>
        <position position="254"/>
    </location>
</feature>
<dbReference type="InterPro" id="IPR000601">
    <property type="entry name" value="PKD_dom"/>
</dbReference>
<keyword evidence="6 9" id="KW-0378">Hydrolase</keyword>
<dbReference type="InterPro" id="IPR023828">
    <property type="entry name" value="Peptidase_S8_Ser-AS"/>
</dbReference>
<dbReference type="AlphaFoldDB" id="A0A368L446"/>
<dbReference type="PROSITE" id="PS51892">
    <property type="entry name" value="SUBTILASE"/>
    <property type="match status" value="1"/>
</dbReference>
<evidence type="ECO:0000256" key="8">
    <source>
        <dbReference type="ARBA" id="ARBA00023145"/>
    </source>
</evidence>
<dbReference type="CDD" id="cd00146">
    <property type="entry name" value="PKD"/>
    <property type="match status" value="1"/>
</dbReference>
<evidence type="ECO:0000256" key="5">
    <source>
        <dbReference type="ARBA" id="ARBA00022729"/>
    </source>
</evidence>
<evidence type="ECO:0000256" key="12">
    <source>
        <dbReference type="SAM" id="SignalP"/>
    </source>
</evidence>
<evidence type="ECO:0000256" key="1">
    <source>
        <dbReference type="ARBA" id="ARBA00004613"/>
    </source>
</evidence>
<dbReference type="GO" id="GO:0004252">
    <property type="term" value="F:serine-type endopeptidase activity"/>
    <property type="evidence" value="ECO:0007669"/>
    <property type="project" value="UniProtKB-UniRule"/>
</dbReference>
<comment type="subcellular location">
    <subcellularLocation>
        <location evidence="1">Secreted</location>
    </subcellularLocation>
</comment>
<dbReference type="PROSITE" id="PS50093">
    <property type="entry name" value="PKD"/>
    <property type="match status" value="1"/>
</dbReference>
<feature type="transmembrane region" description="Helical" evidence="11">
    <location>
        <begin position="704"/>
        <end position="723"/>
    </location>
</feature>
<organism evidence="14 15">
    <name type="scientific">Parvibium lacunae</name>
    <dbReference type="NCBI Taxonomy" id="1888893"/>
    <lineage>
        <taxon>Bacteria</taxon>
        <taxon>Pseudomonadati</taxon>
        <taxon>Pseudomonadota</taxon>
        <taxon>Betaproteobacteria</taxon>
        <taxon>Burkholderiales</taxon>
        <taxon>Alcaligenaceae</taxon>
        <taxon>Parvibium</taxon>
    </lineage>
</organism>
<keyword evidence="7 9" id="KW-0720">Serine protease</keyword>
<keyword evidence="11" id="KW-1133">Transmembrane helix</keyword>
<keyword evidence="3" id="KW-0964">Secreted</keyword>
<dbReference type="PRINTS" id="PR00723">
    <property type="entry name" value="SUBTILISIN"/>
</dbReference>
<dbReference type="InterPro" id="IPR013783">
    <property type="entry name" value="Ig-like_fold"/>
</dbReference>
<evidence type="ECO:0000259" key="13">
    <source>
        <dbReference type="PROSITE" id="PS50093"/>
    </source>
</evidence>
<comment type="similarity">
    <text evidence="2 9 10">Belongs to the peptidase S8 family.</text>
</comment>